<dbReference type="Gene3D" id="3.30.470.20">
    <property type="entry name" value="ATP-grasp fold, B domain"/>
    <property type="match status" value="1"/>
</dbReference>
<name>A0A4R9G4W7_9LEPT</name>
<feature type="domain" description="ATP-grasp" evidence="5">
    <location>
        <begin position="114"/>
        <end position="311"/>
    </location>
</feature>
<gene>
    <name evidence="6" type="ORF">EHO60_15300</name>
</gene>
<dbReference type="GO" id="GO:0016874">
    <property type="term" value="F:ligase activity"/>
    <property type="evidence" value="ECO:0007669"/>
    <property type="project" value="UniProtKB-KW"/>
</dbReference>
<dbReference type="EMBL" id="RQET01000013">
    <property type="protein sequence ID" value="TGK06403.1"/>
    <property type="molecule type" value="Genomic_DNA"/>
</dbReference>
<dbReference type="OrthoDB" id="9803907at2"/>
<evidence type="ECO:0000256" key="1">
    <source>
        <dbReference type="ARBA" id="ARBA00022598"/>
    </source>
</evidence>
<dbReference type="SUPFAM" id="SSF56059">
    <property type="entry name" value="Glutathione synthetase ATP-binding domain-like"/>
    <property type="match status" value="1"/>
</dbReference>
<proteinExistence type="predicted"/>
<keyword evidence="3 4" id="KW-0067">ATP-binding</keyword>
<keyword evidence="1 6" id="KW-0436">Ligase</keyword>
<dbReference type="Proteomes" id="UP000298458">
    <property type="component" value="Unassembled WGS sequence"/>
</dbReference>
<sequence length="377" mass="41987">MSHKKILILHDYQKIGKGMISAFPKDRYEVSVLTSGSPAGVFRSDLPSDVARVRKVKTDWGKDFFPEEDLLRETEIVTNDEACLFACSRLRRFFGLPVRSPSNQIAYSNKIVMKSYLSKAGISVPSFKRIDWDLYDFHTLPTEVAKEFSFPLVVKPEEGGYNEGVEILKDKDELSRWAELHSGEAGWQLETFVSGSLFHANSIILDGKIFPVQVGAYTSPPLGANFGRGFGSVTLPKEHGIHAIGTELNVKIAEVLGKEGRFILHTEFFMDRDRNATVIDVAARAPGALVSDMAEIHSKVNLEAANFRMQIGEEPCLPDETGIFAGWFWSCPKKDGSVTSLTLWGDHFGDLLRDLNGIALGIGNLQSLPWLEELYEN</sequence>
<keyword evidence="7" id="KW-1185">Reference proteome</keyword>
<organism evidence="6 7">
    <name type="scientific">Leptospira fletcheri</name>
    <dbReference type="NCBI Taxonomy" id="2484981"/>
    <lineage>
        <taxon>Bacteria</taxon>
        <taxon>Pseudomonadati</taxon>
        <taxon>Spirochaetota</taxon>
        <taxon>Spirochaetia</taxon>
        <taxon>Leptospirales</taxon>
        <taxon>Leptospiraceae</taxon>
        <taxon>Leptospira</taxon>
    </lineage>
</organism>
<evidence type="ECO:0000313" key="7">
    <source>
        <dbReference type="Proteomes" id="UP000298458"/>
    </source>
</evidence>
<dbReference type="PANTHER" id="PTHR43585">
    <property type="entry name" value="FUMIPYRROLE BIOSYNTHESIS PROTEIN C"/>
    <property type="match status" value="1"/>
</dbReference>
<evidence type="ECO:0000259" key="5">
    <source>
        <dbReference type="PROSITE" id="PS50975"/>
    </source>
</evidence>
<dbReference type="PANTHER" id="PTHR43585:SF2">
    <property type="entry name" value="ATP-GRASP ENZYME FSQD"/>
    <property type="match status" value="1"/>
</dbReference>
<keyword evidence="2 4" id="KW-0547">Nucleotide-binding</keyword>
<dbReference type="PROSITE" id="PS50975">
    <property type="entry name" value="ATP_GRASP"/>
    <property type="match status" value="1"/>
</dbReference>
<dbReference type="InterPro" id="IPR052032">
    <property type="entry name" value="ATP-dep_AA_Ligase"/>
</dbReference>
<evidence type="ECO:0000313" key="6">
    <source>
        <dbReference type="EMBL" id="TGK06403.1"/>
    </source>
</evidence>
<dbReference type="RefSeq" id="WP_135769084.1">
    <property type="nucleotide sequence ID" value="NZ_RQET01000013.1"/>
</dbReference>
<evidence type="ECO:0000256" key="2">
    <source>
        <dbReference type="ARBA" id="ARBA00022741"/>
    </source>
</evidence>
<protein>
    <submittedName>
        <fullName evidence="6">ATP-dependent carboxylate-amine ligase</fullName>
    </submittedName>
</protein>
<dbReference type="AlphaFoldDB" id="A0A4R9G4W7"/>
<dbReference type="GO" id="GO:0046872">
    <property type="term" value="F:metal ion binding"/>
    <property type="evidence" value="ECO:0007669"/>
    <property type="project" value="InterPro"/>
</dbReference>
<evidence type="ECO:0000256" key="4">
    <source>
        <dbReference type="PROSITE-ProRule" id="PRU00409"/>
    </source>
</evidence>
<comment type="caution">
    <text evidence="6">The sequence shown here is derived from an EMBL/GenBank/DDBJ whole genome shotgun (WGS) entry which is preliminary data.</text>
</comment>
<dbReference type="InterPro" id="IPR011761">
    <property type="entry name" value="ATP-grasp"/>
</dbReference>
<reference evidence="6" key="1">
    <citation type="journal article" date="2019" name="PLoS Negl. Trop. Dis.">
        <title>Revisiting the worldwide diversity of Leptospira species in the environment.</title>
        <authorList>
            <person name="Vincent A.T."/>
            <person name="Schiettekatte O."/>
            <person name="Bourhy P."/>
            <person name="Veyrier F.J."/>
            <person name="Picardeau M."/>
        </authorList>
    </citation>
    <scope>NUCLEOTIDE SEQUENCE [LARGE SCALE GENOMIC DNA]</scope>
    <source>
        <strain evidence="6">SSW15</strain>
    </source>
</reference>
<accession>A0A4R9G4W7</accession>
<evidence type="ECO:0000256" key="3">
    <source>
        <dbReference type="ARBA" id="ARBA00022840"/>
    </source>
</evidence>
<dbReference type="GO" id="GO:0005524">
    <property type="term" value="F:ATP binding"/>
    <property type="evidence" value="ECO:0007669"/>
    <property type="project" value="UniProtKB-UniRule"/>
</dbReference>